<reference evidence="2" key="2">
    <citation type="submission" date="2020-11" db="EMBL/GenBank/DDBJ databases">
        <authorList>
            <person name="McCartney M.A."/>
            <person name="Auch B."/>
            <person name="Kono T."/>
            <person name="Mallez S."/>
            <person name="Becker A."/>
            <person name="Gohl D.M."/>
            <person name="Silverstein K.A.T."/>
            <person name="Koren S."/>
            <person name="Bechman K.B."/>
            <person name="Herman A."/>
            <person name="Abrahante J.E."/>
            <person name="Garbe J."/>
        </authorList>
    </citation>
    <scope>NUCLEOTIDE SEQUENCE</scope>
    <source>
        <strain evidence="2">Duluth1</strain>
        <tissue evidence="2">Whole animal</tissue>
    </source>
</reference>
<reference evidence="2" key="1">
    <citation type="journal article" date="2019" name="bioRxiv">
        <title>The Genome of the Zebra Mussel, Dreissena polymorpha: A Resource for Invasive Species Research.</title>
        <authorList>
            <person name="McCartney M.A."/>
            <person name="Auch B."/>
            <person name="Kono T."/>
            <person name="Mallez S."/>
            <person name="Zhang Y."/>
            <person name="Obille A."/>
            <person name="Becker A."/>
            <person name="Abrahante J.E."/>
            <person name="Garbe J."/>
            <person name="Badalamenti J.P."/>
            <person name="Herman A."/>
            <person name="Mangelson H."/>
            <person name="Liachko I."/>
            <person name="Sullivan S."/>
            <person name="Sone E.D."/>
            <person name="Koren S."/>
            <person name="Silverstein K.A.T."/>
            <person name="Beckman K.B."/>
            <person name="Gohl D.M."/>
        </authorList>
    </citation>
    <scope>NUCLEOTIDE SEQUENCE</scope>
    <source>
        <strain evidence="2">Duluth1</strain>
        <tissue evidence="2">Whole animal</tissue>
    </source>
</reference>
<evidence type="ECO:0000256" key="1">
    <source>
        <dbReference type="SAM" id="MobiDB-lite"/>
    </source>
</evidence>
<evidence type="ECO:0000313" key="2">
    <source>
        <dbReference type="EMBL" id="KAH3792247.1"/>
    </source>
</evidence>
<evidence type="ECO:0000313" key="3">
    <source>
        <dbReference type="Proteomes" id="UP000828390"/>
    </source>
</evidence>
<feature type="region of interest" description="Disordered" evidence="1">
    <location>
        <begin position="1"/>
        <end position="26"/>
    </location>
</feature>
<accession>A0A9D4J1N5</accession>
<dbReference type="Proteomes" id="UP000828390">
    <property type="component" value="Unassembled WGS sequence"/>
</dbReference>
<keyword evidence="3" id="KW-1185">Reference proteome</keyword>
<dbReference type="EMBL" id="JAIWYP010000007">
    <property type="protein sequence ID" value="KAH3792247.1"/>
    <property type="molecule type" value="Genomic_DNA"/>
</dbReference>
<name>A0A9D4J1N5_DREPO</name>
<comment type="caution">
    <text evidence="2">The sequence shown here is derived from an EMBL/GenBank/DDBJ whole genome shotgun (WGS) entry which is preliminary data.</text>
</comment>
<dbReference type="AlphaFoldDB" id="A0A9D4J1N5"/>
<proteinExistence type="predicted"/>
<sequence length="104" mass="11999">MFSRTVKDAHGQSRHKYGFPDPTRLYPDPTRQLQLPFRLVLSSRIITVQHCNFPKLPCWPTGALRTLRTSQDMHGLTQSYTAATRFTCRFILDMNRVDPSSVCD</sequence>
<organism evidence="2 3">
    <name type="scientific">Dreissena polymorpha</name>
    <name type="common">Zebra mussel</name>
    <name type="synonym">Mytilus polymorpha</name>
    <dbReference type="NCBI Taxonomy" id="45954"/>
    <lineage>
        <taxon>Eukaryota</taxon>
        <taxon>Metazoa</taxon>
        <taxon>Spiralia</taxon>
        <taxon>Lophotrochozoa</taxon>
        <taxon>Mollusca</taxon>
        <taxon>Bivalvia</taxon>
        <taxon>Autobranchia</taxon>
        <taxon>Heteroconchia</taxon>
        <taxon>Euheterodonta</taxon>
        <taxon>Imparidentia</taxon>
        <taxon>Neoheterodontei</taxon>
        <taxon>Myida</taxon>
        <taxon>Dreissenoidea</taxon>
        <taxon>Dreissenidae</taxon>
        <taxon>Dreissena</taxon>
    </lineage>
</organism>
<feature type="compositionally biased region" description="Basic and acidic residues" evidence="1">
    <location>
        <begin position="1"/>
        <end position="11"/>
    </location>
</feature>
<gene>
    <name evidence="2" type="ORF">DPMN_145738</name>
</gene>
<protein>
    <submittedName>
        <fullName evidence="2">Uncharacterized protein</fullName>
    </submittedName>
</protein>